<evidence type="ECO:0000313" key="2">
    <source>
        <dbReference type="EMBL" id="MPN17567.1"/>
    </source>
</evidence>
<dbReference type="CDD" id="cd00851">
    <property type="entry name" value="MTH1175"/>
    <property type="match status" value="1"/>
</dbReference>
<dbReference type="Gene3D" id="3.30.420.130">
    <property type="entry name" value="Dinitrogenase iron-molybdenum cofactor biosynthesis domain"/>
    <property type="match status" value="1"/>
</dbReference>
<name>A0A645FSY5_9ZZZZ</name>
<dbReference type="InterPro" id="IPR033913">
    <property type="entry name" value="MTH1175_dom"/>
</dbReference>
<comment type="caution">
    <text evidence="2">The sequence shown here is derived from an EMBL/GenBank/DDBJ whole genome shotgun (WGS) entry which is preliminary data.</text>
</comment>
<dbReference type="InterPro" id="IPR036105">
    <property type="entry name" value="DiNase_FeMo-co_biosyn_sf"/>
</dbReference>
<dbReference type="PANTHER" id="PTHR42983:SF1">
    <property type="entry name" value="IRON-MOLYBDENUM PROTEIN"/>
    <property type="match status" value="1"/>
</dbReference>
<protein>
    <recommendedName>
        <fullName evidence="1">Dinitrogenase iron-molybdenum cofactor biosynthesis domain-containing protein</fullName>
    </recommendedName>
</protein>
<dbReference type="AlphaFoldDB" id="A0A645FSY5"/>
<gene>
    <name evidence="2" type="ORF">SDC9_164922</name>
</gene>
<proteinExistence type="predicted"/>
<feature type="domain" description="Dinitrogenase iron-molybdenum cofactor biosynthesis" evidence="1">
    <location>
        <begin position="13"/>
        <end position="104"/>
    </location>
</feature>
<sequence length="121" mass="12911">MKIAVTATGTTPESPLDARFGRAAYFLVFDPDTKTWETVENTQNLNAAQGAGIQSAQNVIRSGARFVITGGHCGPKAFEVLRVAGVNVYSSDAPSVAEALRLFQAGELEWVESADVEGHWA</sequence>
<dbReference type="Pfam" id="PF02579">
    <property type="entry name" value="Nitro_FeMo-Co"/>
    <property type="match status" value="1"/>
</dbReference>
<reference evidence="2" key="1">
    <citation type="submission" date="2019-08" db="EMBL/GenBank/DDBJ databases">
        <authorList>
            <person name="Kucharzyk K."/>
            <person name="Murdoch R.W."/>
            <person name="Higgins S."/>
            <person name="Loffler F."/>
        </authorList>
    </citation>
    <scope>NUCLEOTIDE SEQUENCE</scope>
</reference>
<dbReference type="EMBL" id="VSSQ01064730">
    <property type="protein sequence ID" value="MPN17567.1"/>
    <property type="molecule type" value="Genomic_DNA"/>
</dbReference>
<organism evidence="2">
    <name type="scientific">bioreactor metagenome</name>
    <dbReference type="NCBI Taxonomy" id="1076179"/>
    <lineage>
        <taxon>unclassified sequences</taxon>
        <taxon>metagenomes</taxon>
        <taxon>ecological metagenomes</taxon>
    </lineage>
</organism>
<evidence type="ECO:0000259" key="1">
    <source>
        <dbReference type="Pfam" id="PF02579"/>
    </source>
</evidence>
<dbReference type="InterPro" id="IPR003731">
    <property type="entry name" value="Di-Nase_FeMo-co_biosynth"/>
</dbReference>
<dbReference type="SUPFAM" id="SSF53146">
    <property type="entry name" value="Nitrogenase accessory factor-like"/>
    <property type="match status" value="1"/>
</dbReference>
<accession>A0A645FSY5</accession>
<dbReference type="PANTHER" id="PTHR42983">
    <property type="entry name" value="DINITROGENASE IRON-MOLYBDENUM COFACTOR PROTEIN-RELATED"/>
    <property type="match status" value="1"/>
</dbReference>